<dbReference type="eggNOG" id="ENOG502ZCCY">
    <property type="taxonomic scope" value="Bacteria"/>
</dbReference>
<organism evidence="2 3">
    <name type="scientific">Brachybacterium faecium (strain ATCC 43885 / DSM 4810 / JCM 11609 / LMG 19847 / NBRC 14762 / NCIMB 9860 / 6-10)</name>
    <dbReference type="NCBI Taxonomy" id="446465"/>
    <lineage>
        <taxon>Bacteria</taxon>
        <taxon>Bacillati</taxon>
        <taxon>Actinomycetota</taxon>
        <taxon>Actinomycetes</taxon>
        <taxon>Micrococcales</taxon>
        <taxon>Dermabacteraceae</taxon>
        <taxon>Brachybacterium</taxon>
    </lineage>
</organism>
<protein>
    <submittedName>
        <fullName evidence="2">Uncharacterized protein</fullName>
    </submittedName>
</protein>
<feature type="region of interest" description="Disordered" evidence="1">
    <location>
        <begin position="40"/>
        <end position="66"/>
    </location>
</feature>
<dbReference type="InterPro" id="IPR006311">
    <property type="entry name" value="TAT_signal"/>
</dbReference>
<feature type="compositionally biased region" description="Pro residues" evidence="1">
    <location>
        <begin position="45"/>
        <end position="54"/>
    </location>
</feature>
<evidence type="ECO:0000313" key="3">
    <source>
        <dbReference type="Proteomes" id="UP000001919"/>
    </source>
</evidence>
<dbReference type="KEGG" id="bfa:Bfae_19070"/>
<dbReference type="PATRIC" id="fig|446465.5.peg.1896"/>
<dbReference type="EMBL" id="CP001643">
    <property type="protein sequence ID" value="ACU85723.1"/>
    <property type="molecule type" value="Genomic_DNA"/>
</dbReference>
<gene>
    <name evidence="2" type="ordered locus">Bfae_19070</name>
</gene>
<dbReference type="AlphaFoldDB" id="C7MDR6"/>
<evidence type="ECO:0000256" key="1">
    <source>
        <dbReference type="SAM" id="MobiDB-lite"/>
    </source>
</evidence>
<sequence>MTRHDLRSARKDSLMSTRPVGRRGLVLGAGGLLASGLLAACGADPEPPPAPPAGKEPEAPTPVQTTEQFSRIIPEVNAAVVEADEERDAEKLSPRVSGSAAEFRTAAYAMIEKAEEWAEELRVPGDELIVPMTSVSAEFPRVAIALVEDSVEEDGVPYFMALQQADAKSAYTAWGWAQQAVGVEMPMVPNAVVGSEQIAADADGLLMTPAEALALYAKVLSGGDGEDPDDLLAENPFQTGTHERIQTERTELNEGVEWDEAATIHEKFTVDEDEFAGLRTEDGGAIIMGTLLSERKVSLKDRATMRYAEDNKYTKVIGTKEFTSEYIRKYGTHVALHIPSADAGGQVQPIGATQTALDASGE</sequence>
<name>C7MDR6_BRAFD</name>
<dbReference type="OrthoDB" id="3266092at2"/>
<dbReference type="STRING" id="446465.Bfae_19070"/>
<keyword evidence="3" id="KW-1185">Reference proteome</keyword>
<proteinExistence type="predicted"/>
<reference evidence="2 3" key="1">
    <citation type="journal article" date="2009" name="Stand. Genomic Sci.">
        <title>Complete genome sequence of Brachybacterium faecium type strain (Schefferle 6-10).</title>
        <authorList>
            <person name="Lapidus A."/>
            <person name="Pukall R."/>
            <person name="Labuttii K."/>
            <person name="Copeland A."/>
            <person name="Del Rio T.G."/>
            <person name="Nolan M."/>
            <person name="Chen F."/>
            <person name="Lucas S."/>
            <person name="Tice H."/>
            <person name="Cheng J.F."/>
            <person name="Bruce D."/>
            <person name="Goodwin L."/>
            <person name="Pitluck S."/>
            <person name="Rohde M."/>
            <person name="Goker M."/>
            <person name="Pati A."/>
            <person name="Ivanova N."/>
            <person name="Mavrommatis K."/>
            <person name="Chen A."/>
            <person name="Palaniappan K."/>
            <person name="D'haeseleer P."/>
            <person name="Chain P."/>
            <person name="Bristow J."/>
            <person name="Eisen J.A."/>
            <person name="Markowitz V."/>
            <person name="Hugenholtz P."/>
            <person name="Kyrpides N.C."/>
            <person name="Klenk H.P."/>
        </authorList>
    </citation>
    <scope>NUCLEOTIDE SEQUENCE [LARGE SCALE GENOMIC DNA]</scope>
    <source>
        <strain evidence="3">ATCC 43885 / DSM 4810 / JCM 11609 / LMG 19847 / NBRC 14762 / NCIMB 9860 / 6-10</strain>
    </source>
</reference>
<dbReference type="Proteomes" id="UP000001919">
    <property type="component" value="Chromosome"/>
</dbReference>
<accession>C7MDR6</accession>
<evidence type="ECO:0000313" key="2">
    <source>
        <dbReference type="EMBL" id="ACU85723.1"/>
    </source>
</evidence>
<dbReference type="PROSITE" id="PS51318">
    <property type="entry name" value="TAT"/>
    <property type="match status" value="1"/>
</dbReference>
<dbReference type="HOGENOM" id="CLU_066817_0_0_11"/>